<protein>
    <submittedName>
        <fullName evidence="2">Uncharacterized protein</fullName>
    </submittedName>
</protein>
<feature type="compositionally biased region" description="Basic and acidic residues" evidence="1">
    <location>
        <begin position="89"/>
        <end position="111"/>
    </location>
</feature>
<sequence length="111" mass="12925">MNGDDNLIGTGLMDIQLEPKRKTIARQAWRSWDFGKIQEAEKNGRRRQKNDYDDTKPTSATSLRKKKRRVRCGIPRTQLRYAGGRGVQRGRDSECESPRPKKMEDCHQHRA</sequence>
<evidence type="ECO:0000313" key="2">
    <source>
        <dbReference type="EMBL" id="KAK1545667.1"/>
    </source>
</evidence>
<dbReference type="GeneID" id="85371355"/>
<feature type="compositionally biased region" description="Basic and acidic residues" evidence="1">
    <location>
        <begin position="38"/>
        <end position="56"/>
    </location>
</feature>
<name>A0ABQ9T1K6_9PEZI</name>
<organism evidence="2 3">
    <name type="scientific">Colletotrichum paranaense</name>
    <dbReference type="NCBI Taxonomy" id="1914294"/>
    <lineage>
        <taxon>Eukaryota</taxon>
        <taxon>Fungi</taxon>
        <taxon>Dikarya</taxon>
        <taxon>Ascomycota</taxon>
        <taxon>Pezizomycotina</taxon>
        <taxon>Sordariomycetes</taxon>
        <taxon>Hypocreomycetidae</taxon>
        <taxon>Glomerellales</taxon>
        <taxon>Glomerellaceae</taxon>
        <taxon>Colletotrichum</taxon>
        <taxon>Colletotrichum acutatum species complex</taxon>
    </lineage>
</organism>
<keyword evidence="3" id="KW-1185">Reference proteome</keyword>
<dbReference type="RefSeq" id="XP_060354784.1">
    <property type="nucleotide sequence ID" value="XM_060487456.1"/>
</dbReference>
<dbReference type="EMBL" id="MOPA01000002">
    <property type="protein sequence ID" value="KAK1545667.1"/>
    <property type="molecule type" value="Genomic_DNA"/>
</dbReference>
<accession>A0ABQ9T1K6</accession>
<gene>
    <name evidence="2" type="ORF">CPAR01_03169</name>
</gene>
<feature type="region of interest" description="Disordered" evidence="1">
    <location>
        <begin position="38"/>
        <end position="111"/>
    </location>
</feature>
<reference evidence="2 3" key="1">
    <citation type="submission" date="2016-10" db="EMBL/GenBank/DDBJ databases">
        <title>The genome sequence of Colletotrichum fioriniae PJ7.</title>
        <authorList>
            <person name="Baroncelli R."/>
        </authorList>
    </citation>
    <scope>NUCLEOTIDE SEQUENCE [LARGE SCALE GENOMIC DNA]</scope>
    <source>
        <strain evidence="2 3">IMI 384185</strain>
    </source>
</reference>
<dbReference type="Proteomes" id="UP001241169">
    <property type="component" value="Unassembled WGS sequence"/>
</dbReference>
<evidence type="ECO:0000256" key="1">
    <source>
        <dbReference type="SAM" id="MobiDB-lite"/>
    </source>
</evidence>
<comment type="caution">
    <text evidence="2">The sequence shown here is derived from an EMBL/GenBank/DDBJ whole genome shotgun (WGS) entry which is preliminary data.</text>
</comment>
<evidence type="ECO:0000313" key="3">
    <source>
        <dbReference type="Proteomes" id="UP001241169"/>
    </source>
</evidence>
<proteinExistence type="predicted"/>